<comment type="subcellular location">
    <subcellularLocation>
        <location evidence="1">Secreted</location>
    </subcellularLocation>
</comment>
<dbReference type="InterPro" id="IPR018511">
    <property type="entry name" value="Hemolysin-typ_Ca-bd_CS"/>
</dbReference>
<dbReference type="SUPFAM" id="SSF51120">
    <property type="entry name" value="beta-Roll"/>
    <property type="match status" value="2"/>
</dbReference>
<evidence type="ECO:0000313" key="3">
    <source>
        <dbReference type="EMBL" id="CUK08346.1"/>
    </source>
</evidence>
<gene>
    <name evidence="3" type="primary">hlyA_19</name>
    <name evidence="3" type="ORF">PH7735_03233</name>
</gene>
<dbReference type="InterPro" id="IPR001343">
    <property type="entry name" value="Hemolysn_Ca-bd"/>
</dbReference>
<dbReference type="PANTHER" id="PTHR38340">
    <property type="entry name" value="S-LAYER PROTEIN"/>
    <property type="match status" value="1"/>
</dbReference>
<protein>
    <submittedName>
        <fullName evidence="3">Hemolysin, chromosomal</fullName>
    </submittedName>
</protein>
<dbReference type="GO" id="GO:0005576">
    <property type="term" value="C:extracellular region"/>
    <property type="evidence" value="ECO:0007669"/>
    <property type="project" value="UniProtKB-SubCell"/>
</dbReference>
<reference evidence="4" key="1">
    <citation type="submission" date="2015-09" db="EMBL/GenBank/DDBJ databases">
        <authorList>
            <person name="Rodrigo-Torres Lidia"/>
            <person name="Arahal R.David."/>
        </authorList>
    </citation>
    <scope>NUCLEOTIDE SEQUENCE [LARGE SCALE GENOMIC DNA]</scope>
    <source>
        <strain evidence="4">CECT 7735</strain>
    </source>
</reference>
<dbReference type="GO" id="GO:0005509">
    <property type="term" value="F:calcium ion binding"/>
    <property type="evidence" value="ECO:0007669"/>
    <property type="project" value="InterPro"/>
</dbReference>
<organism evidence="3 4">
    <name type="scientific">Shimia thalassica</name>
    <dbReference type="NCBI Taxonomy" id="1715693"/>
    <lineage>
        <taxon>Bacteria</taxon>
        <taxon>Pseudomonadati</taxon>
        <taxon>Pseudomonadota</taxon>
        <taxon>Alphaproteobacteria</taxon>
        <taxon>Rhodobacterales</taxon>
        <taxon>Roseobacteraceae</taxon>
    </lineage>
</organism>
<dbReference type="InterPro" id="IPR050557">
    <property type="entry name" value="RTX_toxin/Mannuronan_C5-epim"/>
</dbReference>
<evidence type="ECO:0000256" key="2">
    <source>
        <dbReference type="ARBA" id="ARBA00022525"/>
    </source>
</evidence>
<sequence>MAVGNNVAVPIGNEFQIDLAPYAIVVPRSGESDFSASGLSGGGFVVTWTSTGQEQDGWGMGVFGQRFSDNGDEIGAPFQVNTFTDYNQNESSVAALEDGGFVVTWTSQEQDGSRTGIFGQRFSADGRANGSEFQINSLVEGYQFDSSVSGLETGDFVVTWSSVPLEGFNGETYLQRYSASGIAIGEEFQIINSEERLHFSDGVTNLHDGGFLVTWVAPERDTDGGRFFGQLFDAGGAPTGTEFLIGPANVDYFLGEDGYHVAGLVGGGFVAAYSIYDEAYGRESVFVQLFDAFGGAIGSEISVVFPGPYLGNPSVTGLEDGGFVLTSRVYDGGGFVDVLGLRFDYQGVAIGESFQINSSPVYASGGPFPYHLVTSAISLDNGGFSVIWSPSDLLGQTFTGEVVEADFFRPTTETQNLAVEASLGWVNTPSGVGQQAIEGSTVYLGRKDGLERLLRIEGGTVIVDGALARVQNATVYSTQTRQDEVLFSGSFTLDLDTLTTTEFTYDHASSQYDFANVATHSFSSLTVNETEVSLGMGLSFNSGVWNFSTADSLLSLTIGESGIVPSFGTIGSTRLADVEPLELSFPSGDNTYEIEFSNISFSYDNASDSLYLGAAAEISVDLLGSTRRLEIDLAGDPGPTPFDPGTRFIRFSGLGDGNSGYEFDMVGTLTYSVGAETDSYGTTSLFAPSWGLSGLSLDLDTIQNSLGGSVTVGLPFLNGFEVTGGISFFWDPFALDAISFDVDGLNTPIFSTGLFLQGFRGGASGLANVIASDPLTYSGGATVSIGPRGTEAFVGEVDGEYSERSIDLELDGASTAAHFLPETVVHALQLGEETNNRLVNTMTRWFDVSISDVLDYEWMSLDGSLDFDWGSGTFEFDGQFDTFGGLVSRELEITANRNFDFSVRYTSSMSVPDAIWVIGGRQLTSVEVMFEFSNDDDFSNDFGAVWTEISLDAGIAEFSGYVGFQVMFDGTFNRLGGEEVEEINVANAQASGAASNLTTHTESEWFLDEGNVVLLSTRWDNASDNAHAILTGPDGTQYRESQFAELEFVQIVENLSDQTSRTLAIRVPETGRWTFDIESTDSLGDLSYDAMEILDPVDVQVVSASADDNLGTISVTLDVSGVSVGNEVSLYVSENADGSSPMAILVGQPISLDGQHSFNLDVTDIPPSELFVVATISGNGAVPATAVAEEAVVLTLGEDLSVSIIEGNSFDSDVQVFTVRVENMGTRSSAPSSLVLTLPENALLVGAIAGAIVQSDGSLLLDLGPLAAGEMFDVTLELNVPDSVLGEALQAEIEASAFDLDAFNNTAEFNLSTAEARSENMPEGATEAADVLRVAELGDIIDGQGGNDILLGNADPNRLAGGIGDDTLVGGDGNDTLIGGEGNDSLIGGDSEDDLRDLIYGGTGNDSIDGGYGNDELRGDAGNDTIAGGFGADTVIGGTGGDTLTGSAFADQIFGGDGDDFVNGGFGHDLLNGGAGADRFFHIGIFNHGSDWVQDYNAAEGDVLQFGIATATRSQFQINTAHTATAAGERSGDDNIEEAFVIYRPTGQIMWALVDGAGQSSINLQIGGDVFDLLA</sequence>
<keyword evidence="2" id="KW-0964">Secreted</keyword>
<dbReference type="Pfam" id="PF00353">
    <property type="entry name" value="HemolysinCabind"/>
    <property type="match status" value="4"/>
</dbReference>
<accession>A0A0N7MA79</accession>
<evidence type="ECO:0000256" key="1">
    <source>
        <dbReference type="ARBA" id="ARBA00004613"/>
    </source>
</evidence>
<evidence type="ECO:0000313" key="4">
    <source>
        <dbReference type="Proteomes" id="UP000051870"/>
    </source>
</evidence>
<dbReference type="GeneID" id="83883145"/>
<keyword evidence="4" id="KW-1185">Reference proteome</keyword>
<dbReference type="PROSITE" id="PS00330">
    <property type="entry name" value="HEMOLYSIN_CALCIUM"/>
    <property type="match status" value="3"/>
</dbReference>
<dbReference type="InterPro" id="IPR011049">
    <property type="entry name" value="Serralysin-like_metalloprot_C"/>
</dbReference>
<dbReference type="PRINTS" id="PR00313">
    <property type="entry name" value="CABNDNGRPT"/>
</dbReference>
<dbReference type="RefSeq" id="WP_233488333.1">
    <property type="nucleotide sequence ID" value="NZ_CYTW01000004.1"/>
</dbReference>
<proteinExistence type="predicted"/>
<name>A0A0N7MA79_9RHOB</name>
<dbReference type="Proteomes" id="UP000051870">
    <property type="component" value="Unassembled WGS sequence"/>
</dbReference>
<dbReference type="PANTHER" id="PTHR38340:SF1">
    <property type="entry name" value="S-LAYER PROTEIN"/>
    <property type="match status" value="1"/>
</dbReference>
<dbReference type="EMBL" id="CYTW01000004">
    <property type="protein sequence ID" value="CUK08346.1"/>
    <property type="molecule type" value="Genomic_DNA"/>
</dbReference>
<dbReference type="STRING" id="1715693.PH7735_03233"/>
<dbReference type="Gene3D" id="2.150.10.10">
    <property type="entry name" value="Serralysin-like metalloprotease, C-terminal"/>
    <property type="match status" value="3"/>
</dbReference>